<reference evidence="1 2" key="1">
    <citation type="submission" date="2024-07" db="EMBL/GenBank/DDBJ databases">
        <title>Section-level genome sequencing and comparative genomics of Aspergillus sections Usti and Cavernicolus.</title>
        <authorList>
            <consortium name="Lawrence Berkeley National Laboratory"/>
            <person name="Nybo J.L."/>
            <person name="Vesth T.C."/>
            <person name="Theobald S."/>
            <person name="Frisvad J.C."/>
            <person name="Larsen T.O."/>
            <person name="Kjaerboelling I."/>
            <person name="Rothschild-Mancinelli K."/>
            <person name="Lyhne E.K."/>
            <person name="Kogle M.E."/>
            <person name="Barry K."/>
            <person name="Clum A."/>
            <person name="Na H."/>
            <person name="Ledsgaard L."/>
            <person name="Lin J."/>
            <person name="Lipzen A."/>
            <person name="Kuo A."/>
            <person name="Riley R."/>
            <person name="Mondo S."/>
            <person name="Labutti K."/>
            <person name="Haridas S."/>
            <person name="Pangalinan J."/>
            <person name="Salamov A.A."/>
            <person name="Simmons B.A."/>
            <person name="Magnuson J.K."/>
            <person name="Chen J."/>
            <person name="Drula E."/>
            <person name="Henrissat B."/>
            <person name="Wiebenga A."/>
            <person name="Lubbers R.J."/>
            <person name="Gomes A.C."/>
            <person name="Macurrencykelacurrency M.R."/>
            <person name="Stajich J."/>
            <person name="Grigoriev I.V."/>
            <person name="Mortensen U.H."/>
            <person name="De Vries R.P."/>
            <person name="Baker S.E."/>
            <person name="Andersen M.R."/>
        </authorList>
    </citation>
    <scope>NUCLEOTIDE SEQUENCE [LARGE SCALE GENOMIC DNA]</scope>
    <source>
        <strain evidence="1 2">CBS 449.75</strain>
    </source>
</reference>
<proteinExistence type="predicted"/>
<keyword evidence="2" id="KW-1185">Reference proteome</keyword>
<dbReference type="EMBL" id="JBFXLQ010000013">
    <property type="protein sequence ID" value="KAL2868620.1"/>
    <property type="molecule type" value="Genomic_DNA"/>
</dbReference>
<evidence type="ECO:0000313" key="1">
    <source>
        <dbReference type="EMBL" id="KAL2868620.1"/>
    </source>
</evidence>
<accession>A0ABR4LVW2</accession>
<sequence length="274" mass="30008">MTTYLPTPTWGLGTVYIHTYSWPSDERRSPRSLSRSHSHACTHFHPQVHNHAHAHARGHTHGHSHGHDPPPSCSCAPTCSGTDHSYDQHVHFGPCGGGGRCGQGRTSSRHRRGCSWSRSGCSTCEDRWGRQCQPQCQPQCRDREIHCSPSGGACTGEEISASASAEAPNISVRATAQTHNNRSPHRCRSCSRHCGRCDGQCQGERERERERHCRGRSPGGQEIHCCVSVGSARNSRRGRCRDQCLCRGWGRYAYGPPLPVVVGIARGGGCCARC</sequence>
<dbReference type="GeneID" id="98150124"/>
<gene>
    <name evidence="1" type="ORF">BJX67DRAFT_46378</name>
</gene>
<dbReference type="Proteomes" id="UP001610432">
    <property type="component" value="Unassembled WGS sequence"/>
</dbReference>
<protein>
    <submittedName>
        <fullName evidence="1">Uncharacterized protein</fullName>
    </submittedName>
</protein>
<organism evidence="1 2">
    <name type="scientific">Aspergillus lucknowensis</name>
    <dbReference type="NCBI Taxonomy" id="176173"/>
    <lineage>
        <taxon>Eukaryota</taxon>
        <taxon>Fungi</taxon>
        <taxon>Dikarya</taxon>
        <taxon>Ascomycota</taxon>
        <taxon>Pezizomycotina</taxon>
        <taxon>Eurotiomycetes</taxon>
        <taxon>Eurotiomycetidae</taxon>
        <taxon>Eurotiales</taxon>
        <taxon>Aspergillaceae</taxon>
        <taxon>Aspergillus</taxon>
        <taxon>Aspergillus subgen. Nidulantes</taxon>
    </lineage>
</organism>
<evidence type="ECO:0000313" key="2">
    <source>
        <dbReference type="Proteomes" id="UP001610432"/>
    </source>
</evidence>
<comment type="caution">
    <text evidence="1">The sequence shown here is derived from an EMBL/GenBank/DDBJ whole genome shotgun (WGS) entry which is preliminary data.</text>
</comment>
<name>A0ABR4LVW2_9EURO</name>
<dbReference type="RefSeq" id="XP_070887599.1">
    <property type="nucleotide sequence ID" value="XM_071035052.1"/>
</dbReference>